<organism evidence="2 3">
    <name type="scientific">Caerostris extrusa</name>
    <name type="common">Bark spider</name>
    <name type="synonym">Caerostris bankana</name>
    <dbReference type="NCBI Taxonomy" id="172846"/>
    <lineage>
        <taxon>Eukaryota</taxon>
        <taxon>Metazoa</taxon>
        <taxon>Ecdysozoa</taxon>
        <taxon>Arthropoda</taxon>
        <taxon>Chelicerata</taxon>
        <taxon>Arachnida</taxon>
        <taxon>Araneae</taxon>
        <taxon>Araneomorphae</taxon>
        <taxon>Entelegynae</taxon>
        <taxon>Araneoidea</taxon>
        <taxon>Araneidae</taxon>
        <taxon>Caerostris</taxon>
    </lineage>
</organism>
<protein>
    <submittedName>
        <fullName evidence="2">Uncharacterized protein</fullName>
    </submittedName>
</protein>
<sequence length="453" mass="52090">MFIESKCFTFNRTYNENAANRNSYSLQCQKGNGEAVPVELAVFIKEKLINFNPEPSTSADIVIKEEVVVCSEDYIGSSADVPSSTEPTSHVTLSVACLGKYAHERNCYAPKNTIAKRAQETTRRKIRNETSEDKQSRLTNIGERTAEESKTQQQDRLEHNRLSKLKIKLLKKEENEKSERKFYQELKKHMQRGLPSELKKQKQKNNVKADWNVSVYGTSELDRQKQKNNVKKDWNVSKRIRQTETENNVKKDWNVSVCGIIEIDRQKHQSYVKKRLEKERVCKSRFRKTEKPQKREKDWKLTVHAGRNPELLKLKNRGWKHWKNNAVKNKEDVMLVEPTVVIKEEPIQFDPEPLSSQDKVMKHNRIFLLSSISKRRTELLFPVDPTVVIKEEPMSFEPEPSSSADIVIKDEFVVCSEDDTGSSADVPPSTVPTSHVTLSVACLGSGQKPCSDQ</sequence>
<name>A0AAV4WG79_CAEEX</name>
<feature type="compositionally biased region" description="Basic and acidic residues" evidence="1">
    <location>
        <begin position="144"/>
        <end position="159"/>
    </location>
</feature>
<dbReference type="Proteomes" id="UP001054945">
    <property type="component" value="Unassembled WGS sequence"/>
</dbReference>
<evidence type="ECO:0000313" key="3">
    <source>
        <dbReference type="Proteomes" id="UP001054945"/>
    </source>
</evidence>
<gene>
    <name evidence="2" type="ORF">CEXT_198891</name>
</gene>
<comment type="caution">
    <text evidence="2">The sequence shown here is derived from an EMBL/GenBank/DDBJ whole genome shotgun (WGS) entry which is preliminary data.</text>
</comment>
<proteinExistence type="predicted"/>
<dbReference type="AlphaFoldDB" id="A0AAV4WG79"/>
<feature type="compositionally biased region" description="Basic and acidic residues" evidence="1">
    <location>
        <begin position="118"/>
        <end position="136"/>
    </location>
</feature>
<evidence type="ECO:0000313" key="2">
    <source>
        <dbReference type="EMBL" id="GIY81368.1"/>
    </source>
</evidence>
<keyword evidence="3" id="KW-1185">Reference proteome</keyword>
<reference evidence="2 3" key="1">
    <citation type="submission" date="2021-06" db="EMBL/GenBank/DDBJ databases">
        <title>Caerostris extrusa draft genome.</title>
        <authorList>
            <person name="Kono N."/>
            <person name="Arakawa K."/>
        </authorList>
    </citation>
    <scope>NUCLEOTIDE SEQUENCE [LARGE SCALE GENOMIC DNA]</scope>
</reference>
<dbReference type="EMBL" id="BPLR01016112">
    <property type="protein sequence ID" value="GIY81368.1"/>
    <property type="molecule type" value="Genomic_DNA"/>
</dbReference>
<evidence type="ECO:0000256" key="1">
    <source>
        <dbReference type="SAM" id="MobiDB-lite"/>
    </source>
</evidence>
<feature type="region of interest" description="Disordered" evidence="1">
    <location>
        <begin position="118"/>
        <end position="159"/>
    </location>
</feature>
<accession>A0AAV4WG79</accession>